<evidence type="ECO:0000313" key="1">
    <source>
        <dbReference type="EMBL" id="KAK3302705.1"/>
    </source>
</evidence>
<comment type="caution">
    <text evidence="1">The sequence shown here is derived from an EMBL/GenBank/DDBJ whole genome shotgun (WGS) entry which is preliminary data.</text>
</comment>
<dbReference type="RefSeq" id="XP_062718485.1">
    <property type="nucleotide sequence ID" value="XM_062870013.1"/>
</dbReference>
<dbReference type="GeneID" id="87888842"/>
<evidence type="ECO:0000313" key="2">
    <source>
        <dbReference type="Proteomes" id="UP001273166"/>
    </source>
</evidence>
<gene>
    <name evidence="1" type="ORF">B0T15DRAFT_543679</name>
</gene>
<accession>A0AAJ0LYU7</accession>
<dbReference type="AlphaFoldDB" id="A0AAJ0LYU7"/>
<organism evidence="1 2">
    <name type="scientific">Chaetomium strumarium</name>
    <dbReference type="NCBI Taxonomy" id="1170767"/>
    <lineage>
        <taxon>Eukaryota</taxon>
        <taxon>Fungi</taxon>
        <taxon>Dikarya</taxon>
        <taxon>Ascomycota</taxon>
        <taxon>Pezizomycotina</taxon>
        <taxon>Sordariomycetes</taxon>
        <taxon>Sordariomycetidae</taxon>
        <taxon>Sordariales</taxon>
        <taxon>Chaetomiaceae</taxon>
        <taxon>Chaetomium</taxon>
    </lineage>
</organism>
<dbReference type="Proteomes" id="UP001273166">
    <property type="component" value="Unassembled WGS sequence"/>
</dbReference>
<name>A0AAJ0LYU7_9PEZI</name>
<dbReference type="EMBL" id="JAUDZG010000007">
    <property type="protein sequence ID" value="KAK3302705.1"/>
    <property type="molecule type" value="Genomic_DNA"/>
</dbReference>
<reference evidence="1" key="2">
    <citation type="submission" date="2023-06" db="EMBL/GenBank/DDBJ databases">
        <authorList>
            <consortium name="Lawrence Berkeley National Laboratory"/>
            <person name="Mondo S.J."/>
            <person name="Hensen N."/>
            <person name="Bonometti L."/>
            <person name="Westerberg I."/>
            <person name="Brannstrom I.O."/>
            <person name="Guillou S."/>
            <person name="Cros-Aarteil S."/>
            <person name="Calhoun S."/>
            <person name="Haridas S."/>
            <person name="Kuo A."/>
            <person name="Pangilinan J."/>
            <person name="Riley R."/>
            <person name="Labutti K."/>
            <person name="Andreopoulos B."/>
            <person name="Lipzen A."/>
            <person name="Chen C."/>
            <person name="Yanf M."/>
            <person name="Daum C."/>
            <person name="Ng V."/>
            <person name="Clum A."/>
            <person name="Steindorff A."/>
            <person name="Ohm R."/>
            <person name="Martin F."/>
            <person name="Silar P."/>
            <person name="Natvig D."/>
            <person name="Lalanne C."/>
            <person name="Gautier V."/>
            <person name="Ament-Velasquez S.L."/>
            <person name="Kruys A."/>
            <person name="Hutchinson M.I."/>
            <person name="Powell A.J."/>
            <person name="Barry K."/>
            <person name="Miller A.N."/>
            <person name="Grigoriev I.V."/>
            <person name="Debuchy R."/>
            <person name="Gladieux P."/>
            <person name="Thoren M.H."/>
            <person name="Johannesson H."/>
        </authorList>
    </citation>
    <scope>NUCLEOTIDE SEQUENCE</scope>
    <source>
        <strain evidence="1">CBS 333.67</strain>
    </source>
</reference>
<protein>
    <submittedName>
        <fullName evidence="1">Uncharacterized protein</fullName>
    </submittedName>
</protein>
<keyword evidence="2" id="KW-1185">Reference proteome</keyword>
<sequence>MRKERLDSCLTQSLFLVRFRGVPGHPSLTLTSHLPHSLPFHKSPTLRKLHSQVGFDSFQLKSNTPKMRATAFLVSFLVALATAAPEMTMEKRTERIVCDCDEDMCRGPPCCDNGTCWQSIS</sequence>
<reference evidence="1" key="1">
    <citation type="journal article" date="2023" name="Mol. Phylogenet. Evol.">
        <title>Genome-scale phylogeny and comparative genomics of the fungal order Sordariales.</title>
        <authorList>
            <person name="Hensen N."/>
            <person name="Bonometti L."/>
            <person name="Westerberg I."/>
            <person name="Brannstrom I.O."/>
            <person name="Guillou S."/>
            <person name="Cros-Aarteil S."/>
            <person name="Calhoun S."/>
            <person name="Haridas S."/>
            <person name="Kuo A."/>
            <person name="Mondo S."/>
            <person name="Pangilinan J."/>
            <person name="Riley R."/>
            <person name="LaButti K."/>
            <person name="Andreopoulos B."/>
            <person name="Lipzen A."/>
            <person name="Chen C."/>
            <person name="Yan M."/>
            <person name="Daum C."/>
            <person name="Ng V."/>
            <person name="Clum A."/>
            <person name="Steindorff A."/>
            <person name="Ohm R.A."/>
            <person name="Martin F."/>
            <person name="Silar P."/>
            <person name="Natvig D.O."/>
            <person name="Lalanne C."/>
            <person name="Gautier V."/>
            <person name="Ament-Velasquez S.L."/>
            <person name="Kruys A."/>
            <person name="Hutchinson M.I."/>
            <person name="Powell A.J."/>
            <person name="Barry K."/>
            <person name="Miller A.N."/>
            <person name="Grigoriev I.V."/>
            <person name="Debuchy R."/>
            <person name="Gladieux P."/>
            <person name="Hiltunen Thoren M."/>
            <person name="Johannesson H."/>
        </authorList>
    </citation>
    <scope>NUCLEOTIDE SEQUENCE</scope>
    <source>
        <strain evidence="1">CBS 333.67</strain>
    </source>
</reference>
<proteinExistence type="predicted"/>